<evidence type="ECO:0000313" key="3">
    <source>
        <dbReference type="Proteomes" id="UP001283361"/>
    </source>
</evidence>
<dbReference type="AlphaFoldDB" id="A0AAE0YNQ4"/>
<dbReference type="EMBL" id="JAWDGP010005738">
    <property type="protein sequence ID" value="KAK3752837.1"/>
    <property type="molecule type" value="Genomic_DNA"/>
</dbReference>
<reference evidence="2" key="1">
    <citation type="journal article" date="2023" name="G3 (Bethesda)">
        <title>A reference genome for the long-term kleptoplast-retaining sea slug Elysia crispata morphotype clarki.</title>
        <authorList>
            <person name="Eastman K.E."/>
            <person name="Pendleton A.L."/>
            <person name="Shaikh M.A."/>
            <person name="Suttiyut T."/>
            <person name="Ogas R."/>
            <person name="Tomko P."/>
            <person name="Gavelis G."/>
            <person name="Widhalm J.R."/>
            <person name="Wisecaver J.H."/>
        </authorList>
    </citation>
    <scope>NUCLEOTIDE SEQUENCE</scope>
    <source>
        <strain evidence="2">ECLA1</strain>
    </source>
</reference>
<proteinExistence type="predicted"/>
<evidence type="ECO:0000313" key="2">
    <source>
        <dbReference type="EMBL" id="KAK3752837.1"/>
    </source>
</evidence>
<name>A0AAE0YNQ4_9GAST</name>
<organism evidence="2 3">
    <name type="scientific">Elysia crispata</name>
    <name type="common">lettuce slug</name>
    <dbReference type="NCBI Taxonomy" id="231223"/>
    <lineage>
        <taxon>Eukaryota</taxon>
        <taxon>Metazoa</taxon>
        <taxon>Spiralia</taxon>
        <taxon>Lophotrochozoa</taxon>
        <taxon>Mollusca</taxon>
        <taxon>Gastropoda</taxon>
        <taxon>Heterobranchia</taxon>
        <taxon>Euthyneura</taxon>
        <taxon>Panpulmonata</taxon>
        <taxon>Sacoglossa</taxon>
        <taxon>Placobranchoidea</taxon>
        <taxon>Plakobranchidae</taxon>
        <taxon>Elysia</taxon>
    </lineage>
</organism>
<feature type="region of interest" description="Disordered" evidence="1">
    <location>
        <begin position="1"/>
        <end position="21"/>
    </location>
</feature>
<keyword evidence="3" id="KW-1185">Reference proteome</keyword>
<accession>A0AAE0YNQ4</accession>
<sequence>MPSNLLNASVPGDPKLMEEAPVGKSINNLLVSRDSIPPAQRRRSRDQHSAVGFVGEANTSLGFAAPTTPLRIPLISKLKWTKQRRP</sequence>
<evidence type="ECO:0000256" key="1">
    <source>
        <dbReference type="SAM" id="MobiDB-lite"/>
    </source>
</evidence>
<dbReference type="Proteomes" id="UP001283361">
    <property type="component" value="Unassembled WGS sequence"/>
</dbReference>
<gene>
    <name evidence="2" type="ORF">RRG08_007075</name>
</gene>
<protein>
    <submittedName>
        <fullName evidence="2">Uncharacterized protein</fullName>
    </submittedName>
</protein>
<comment type="caution">
    <text evidence="2">The sequence shown here is derived from an EMBL/GenBank/DDBJ whole genome shotgun (WGS) entry which is preliminary data.</text>
</comment>